<dbReference type="InterPro" id="IPR006342">
    <property type="entry name" value="FkbM_mtfrase"/>
</dbReference>
<evidence type="ECO:0000256" key="1">
    <source>
        <dbReference type="ARBA" id="ARBA00022691"/>
    </source>
</evidence>
<keyword evidence="1" id="KW-0949">S-adenosyl-L-methionine</keyword>
<dbReference type="PROSITE" id="PS01131">
    <property type="entry name" value="RRNA_A_DIMETH"/>
    <property type="match status" value="1"/>
</dbReference>
<keyword evidence="4" id="KW-0489">Methyltransferase</keyword>
<evidence type="ECO:0000313" key="4">
    <source>
        <dbReference type="EMBL" id="MBB3974388.1"/>
    </source>
</evidence>
<evidence type="ECO:0000259" key="2">
    <source>
        <dbReference type="Pfam" id="PF05050"/>
    </source>
</evidence>
<accession>A0A7W6GGR3</accession>
<proteinExistence type="predicted"/>
<feature type="domain" description="Methyltransferase type 11" evidence="3">
    <location>
        <begin position="62"/>
        <end position="112"/>
    </location>
</feature>
<dbReference type="CDD" id="cd02440">
    <property type="entry name" value="AdoMet_MTases"/>
    <property type="match status" value="2"/>
</dbReference>
<feature type="domain" description="Methyltransferase FkbM" evidence="2">
    <location>
        <begin position="287"/>
        <end position="416"/>
    </location>
</feature>
<dbReference type="GO" id="GO:0000179">
    <property type="term" value="F:rRNA (adenine-N6,N6-)-dimethyltransferase activity"/>
    <property type="evidence" value="ECO:0007669"/>
    <property type="project" value="InterPro"/>
</dbReference>
<dbReference type="EMBL" id="JACIDR010000005">
    <property type="protein sequence ID" value="MBB3974388.1"/>
    <property type="molecule type" value="Genomic_DNA"/>
</dbReference>
<dbReference type="Gene3D" id="3.40.50.150">
    <property type="entry name" value="Vaccinia Virus protein VP39"/>
    <property type="match status" value="2"/>
</dbReference>
<evidence type="ECO:0000313" key="5">
    <source>
        <dbReference type="Proteomes" id="UP000528964"/>
    </source>
</evidence>
<dbReference type="RefSeq" id="WP_183396228.1">
    <property type="nucleotide sequence ID" value="NZ_JACIDR010000005.1"/>
</dbReference>
<evidence type="ECO:0000259" key="3">
    <source>
        <dbReference type="Pfam" id="PF08241"/>
    </source>
</evidence>
<dbReference type="Proteomes" id="UP000528964">
    <property type="component" value="Unassembled WGS sequence"/>
</dbReference>
<sequence length="452" mass="49990">MHKSAHGHMGDAVRDFMDPSMHYRVVDVGAKTSHDAHLTHRSLFEGYSHDYVGIDVQPGNNVDLVMPGLYTIPVESESADIVVSGQVFEHVPFFWTTFLEMARILKVGGHIFLSAPSRGHTHAHPYDCWRFYPDGFRSLAAFAKLRLVRVHTDFPPRGENKRFDYAAVTPYRYWGDTVGVFRKTEEYDQKALDRFRQPLIDWCNSVGDVDATLAELGPPPLGRGQSPRITHSAFGIDFPFNPALINEKVAEKIKKGRYEIREAVAIQSYLKGGERVLELGGGLGFISTLVSRFKRPASYTVVEADPRLIPVIKETHKLNGVAGVQVEHCVATSDPAALAAGFCTMRIAKTFWGSSIKSQANGGDSVLVEAVPLKKFLDNDEPEVLIADIEGGEVDLFTGIEMPSVNLAIIELHPTVTGEDGIARMEAELARIGLHSTNHDPSTRVGVYQRRA</sequence>
<dbReference type="Pfam" id="PF08241">
    <property type="entry name" value="Methyltransf_11"/>
    <property type="match status" value="1"/>
</dbReference>
<comment type="caution">
    <text evidence="4">The sequence shown here is derived from an EMBL/GenBank/DDBJ whole genome shotgun (WGS) entry which is preliminary data.</text>
</comment>
<name>A0A7W6GGR3_9HYPH</name>
<dbReference type="InterPro" id="IPR029063">
    <property type="entry name" value="SAM-dependent_MTases_sf"/>
</dbReference>
<dbReference type="AlphaFoldDB" id="A0A7W6GGR3"/>
<dbReference type="InterPro" id="IPR013216">
    <property type="entry name" value="Methyltransf_11"/>
</dbReference>
<protein>
    <submittedName>
        <fullName evidence="4">FkbM family methyltransferase</fullName>
    </submittedName>
</protein>
<dbReference type="InterPro" id="IPR020596">
    <property type="entry name" value="rRNA_Ade_Mease_Trfase_CS"/>
</dbReference>
<dbReference type="Pfam" id="PF05050">
    <property type="entry name" value="Methyltransf_21"/>
    <property type="match status" value="1"/>
</dbReference>
<gene>
    <name evidence="4" type="ORF">GGR24_003069</name>
</gene>
<organism evidence="4 5">
    <name type="scientific">Hansschlegelia beijingensis</name>
    <dbReference type="NCBI Taxonomy" id="1133344"/>
    <lineage>
        <taxon>Bacteria</taxon>
        <taxon>Pseudomonadati</taxon>
        <taxon>Pseudomonadota</taxon>
        <taxon>Alphaproteobacteria</taxon>
        <taxon>Hyphomicrobiales</taxon>
        <taxon>Methylopilaceae</taxon>
        <taxon>Hansschlegelia</taxon>
    </lineage>
</organism>
<keyword evidence="5" id="KW-1185">Reference proteome</keyword>
<reference evidence="4 5" key="1">
    <citation type="submission" date="2020-08" db="EMBL/GenBank/DDBJ databases">
        <title>Genomic Encyclopedia of Type Strains, Phase IV (KMG-IV): sequencing the most valuable type-strain genomes for metagenomic binning, comparative biology and taxonomic classification.</title>
        <authorList>
            <person name="Goeker M."/>
        </authorList>
    </citation>
    <scope>NUCLEOTIDE SEQUENCE [LARGE SCALE GENOMIC DNA]</scope>
    <source>
        <strain evidence="4 5">DSM 25481</strain>
    </source>
</reference>
<keyword evidence="4" id="KW-0808">Transferase</keyword>
<dbReference type="SUPFAM" id="SSF53335">
    <property type="entry name" value="S-adenosyl-L-methionine-dependent methyltransferases"/>
    <property type="match status" value="2"/>
</dbReference>